<dbReference type="EC" id="4.2.3.1" evidence="5"/>
<sequence>MRYISTRGLVADATFEDVIFSGYAPDGGLFLPADIPKITKEDILRWSSLSYPELVKELMAIYITEEEIPRADISVLVDAAFSQFTHPEIIKVTELKGHLNILELFHGPTLAFKDLALSCVGQMLNYFLEKRQKYITLLVGTSGDTGSSAIQSVRGLQRVDIIVLLPRSLCSRAQELQMTTVVEENVHVFRVAGSSDDLDIPIKKCLLDPELVKRHGLCSVNSINWGRILVQIAHYFYAFFRLSPECTEEVEIVVPTGACGNITAGIIARKMGLPIKLVSAVNSNDIVARTLTSGNYVPMTEVVNTLAPAMNIQVPYNVERMIHLVNDRDSTSVRNLMEEFERNDKVKIPQSIVSKMQVQCCIVTDEDIKKTMRRCWQENGYLLCPHTAVATKYHYDDVDRGDSRGVLRVCLATASAAKFEESVRAAGLQPEISPKVTALDSMPTRYHDMEKDDDWELTIRNRLDMIHHRRHSLNSA</sequence>
<feature type="domain" description="Threonine synthase N-terminal" evidence="14">
    <location>
        <begin position="2"/>
        <end position="81"/>
    </location>
</feature>
<evidence type="ECO:0000313" key="16">
    <source>
        <dbReference type="Proteomes" id="UP001208570"/>
    </source>
</evidence>
<comment type="caution">
    <text evidence="15">The sequence shown here is derived from an EMBL/GenBank/DDBJ whole genome shotgun (WGS) entry which is preliminary data.</text>
</comment>
<dbReference type="AlphaFoldDB" id="A0AAD9JUA4"/>
<evidence type="ECO:0000313" key="15">
    <source>
        <dbReference type="EMBL" id="KAK2159197.1"/>
    </source>
</evidence>
<evidence type="ECO:0000256" key="4">
    <source>
        <dbReference type="ARBA" id="ARBA00012093"/>
    </source>
</evidence>
<reference evidence="15" key="1">
    <citation type="journal article" date="2023" name="Mol. Biol. Evol.">
        <title>Third-Generation Sequencing Reveals the Adaptive Role of the Epigenome in Three Deep-Sea Polychaetes.</title>
        <authorList>
            <person name="Perez M."/>
            <person name="Aroh O."/>
            <person name="Sun Y."/>
            <person name="Lan Y."/>
            <person name="Juniper S.K."/>
            <person name="Young C.R."/>
            <person name="Angers B."/>
            <person name="Qian P.Y."/>
        </authorList>
    </citation>
    <scope>NUCLEOTIDE SEQUENCE</scope>
    <source>
        <strain evidence="15">P08H-3</strain>
    </source>
</reference>
<evidence type="ECO:0000256" key="1">
    <source>
        <dbReference type="ARBA" id="ARBA00001933"/>
    </source>
</evidence>
<dbReference type="InterPro" id="IPR036052">
    <property type="entry name" value="TrpB-like_PALP_sf"/>
</dbReference>
<evidence type="ECO:0000256" key="12">
    <source>
        <dbReference type="PIRSR" id="PIRSR604450-51"/>
    </source>
</evidence>
<evidence type="ECO:0000256" key="9">
    <source>
        <dbReference type="ARBA" id="ARBA00022898"/>
    </source>
</evidence>
<comment type="catalytic activity">
    <reaction evidence="11">
        <text>L-serine = pyruvate + NH4(+)</text>
        <dbReference type="Rhea" id="RHEA:19169"/>
        <dbReference type="ChEBI" id="CHEBI:15361"/>
        <dbReference type="ChEBI" id="CHEBI:28938"/>
        <dbReference type="ChEBI" id="CHEBI:33384"/>
        <dbReference type="EC" id="4.3.1.17"/>
    </reaction>
</comment>
<dbReference type="GO" id="GO:0030170">
    <property type="term" value="F:pyridoxal phosphate binding"/>
    <property type="evidence" value="ECO:0007669"/>
    <property type="project" value="InterPro"/>
</dbReference>
<comment type="pathway">
    <text evidence="2">Amino-acid biosynthesis; L-threonine biosynthesis; L-threonine from L-aspartate: step 5/5.</text>
</comment>
<accession>A0AAD9JUA4</accession>
<evidence type="ECO:0000256" key="5">
    <source>
        <dbReference type="ARBA" id="ARBA00013028"/>
    </source>
</evidence>
<dbReference type="GO" id="GO:0009071">
    <property type="term" value="P:serine family amino acid catabolic process"/>
    <property type="evidence" value="ECO:0007669"/>
    <property type="project" value="TreeGrafter"/>
</dbReference>
<feature type="domain" description="Tryptophan synthase beta chain-like PALP" evidence="13">
    <location>
        <begin position="102"/>
        <end position="393"/>
    </location>
</feature>
<dbReference type="InterPro" id="IPR000634">
    <property type="entry name" value="Ser/Thr_deHydtase_PyrdxlP-BS"/>
</dbReference>
<dbReference type="Pfam" id="PF00291">
    <property type="entry name" value="PALP"/>
    <property type="match status" value="1"/>
</dbReference>
<proteinExistence type="inferred from homology"/>
<evidence type="ECO:0000259" key="13">
    <source>
        <dbReference type="Pfam" id="PF00291"/>
    </source>
</evidence>
<gene>
    <name evidence="15" type="ORF">LSH36_156g01022</name>
</gene>
<evidence type="ECO:0000259" key="14">
    <source>
        <dbReference type="Pfam" id="PF14821"/>
    </source>
</evidence>
<dbReference type="Gene3D" id="3.40.50.1100">
    <property type="match status" value="2"/>
</dbReference>
<comment type="similarity">
    <text evidence="3">Belongs to the threonine synthase family.</text>
</comment>
<keyword evidence="10" id="KW-0456">Lyase</keyword>
<keyword evidence="9 12" id="KW-0663">Pyridoxal phosphate</keyword>
<dbReference type="FunFam" id="3.40.50.1100:FF:000047">
    <property type="entry name" value="Threonine synthase like 2"/>
    <property type="match status" value="1"/>
</dbReference>
<dbReference type="EMBL" id="JAODUP010000156">
    <property type="protein sequence ID" value="KAK2159197.1"/>
    <property type="molecule type" value="Genomic_DNA"/>
</dbReference>
<dbReference type="FunFam" id="3.90.1380.10:FF:000003">
    <property type="entry name" value="THR4p Threonine synthase"/>
    <property type="match status" value="1"/>
</dbReference>
<dbReference type="Gene3D" id="3.90.1380.10">
    <property type="entry name" value="Threonine synthase, N-terminal domain"/>
    <property type="match status" value="1"/>
</dbReference>
<evidence type="ECO:0000256" key="7">
    <source>
        <dbReference type="ARBA" id="ARBA00022605"/>
    </source>
</evidence>
<dbReference type="InterPro" id="IPR001926">
    <property type="entry name" value="TrpB-like_PALP"/>
</dbReference>
<dbReference type="GO" id="GO:0003941">
    <property type="term" value="F:L-serine ammonia-lyase activity"/>
    <property type="evidence" value="ECO:0007669"/>
    <property type="project" value="UniProtKB-EC"/>
</dbReference>
<dbReference type="NCBIfam" id="TIGR00260">
    <property type="entry name" value="thrC"/>
    <property type="match status" value="1"/>
</dbReference>
<dbReference type="Pfam" id="PF14821">
    <property type="entry name" value="Thr_synth_N"/>
    <property type="match status" value="1"/>
</dbReference>
<evidence type="ECO:0000256" key="11">
    <source>
        <dbReference type="ARBA" id="ARBA00049406"/>
    </source>
</evidence>
<evidence type="ECO:0000256" key="3">
    <source>
        <dbReference type="ARBA" id="ARBA00005517"/>
    </source>
</evidence>
<dbReference type="InterPro" id="IPR051166">
    <property type="entry name" value="Threonine_Synthase"/>
</dbReference>
<keyword evidence="7" id="KW-0028">Amino-acid biosynthesis</keyword>
<dbReference type="PROSITE" id="PS00165">
    <property type="entry name" value="DEHYDRATASE_SER_THR"/>
    <property type="match status" value="1"/>
</dbReference>
<feature type="modified residue" description="N6-(pyridoxal phosphate)lysine" evidence="12">
    <location>
        <position position="113"/>
    </location>
</feature>
<keyword evidence="8" id="KW-0791">Threonine biosynthesis</keyword>
<organism evidence="15 16">
    <name type="scientific">Paralvinella palmiformis</name>
    <dbReference type="NCBI Taxonomy" id="53620"/>
    <lineage>
        <taxon>Eukaryota</taxon>
        <taxon>Metazoa</taxon>
        <taxon>Spiralia</taxon>
        <taxon>Lophotrochozoa</taxon>
        <taxon>Annelida</taxon>
        <taxon>Polychaeta</taxon>
        <taxon>Sedentaria</taxon>
        <taxon>Canalipalpata</taxon>
        <taxon>Terebellida</taxon>
        <taxon>Terebelliformia</taxon>
        <taxon>Alvinellidae</taxon>
        <taxon>Paralvinella</taxon>
    </lineage>
</organism>
<dbReference type="InterPro" id="IPR029144">
    <property type="entry name" value="Thr_synth_N"/>
</dbReference>
<evidence type="ECO:0000256" key="6">
    <source>
        <dbReference type="ARBA" id="ARBA00021942"/>
    </source>
</evidence>
<protein>
    <recommendedName>
        <fullName evidence="6">Threonine synthase-like 2</fullName>
        <ecNumber evidence="5">4.2.3.1</ecNumber>
        <ecNumber evidence="4">4.3.1.17</ecNumber>
    </recommendedName>
</protein>
<comment type="cofactor">
    <cofactor evidence="1 12">
        <name>pyridoxal 5'-phosphate</name>
        <dbReference type="ChEBI" id="CHEBI:597326"/>
    </cofactor>
</comment>
<evidence type="ECO:0000256" key="8">
    <source>
        <dbReference type="ARBA" id="ARBA00022697"/>
    </source>
</evidence>
<dbReference type="GO" id="GO:0004795">
    <property type="term" value="F:threonine synthase activity"/>
    <property type="evidence" value="ECO:0007669"/>
    <property type="project" value="UniProtKB-EC"/>
</dbReference>
<dbReference type="PANTHER" id="PTHR42690:SF1">
    <property type="entry name" value="THREONINE SYNTHASE-LIKE 2"/>
    <property type="match status" value="1"/>
</dbReference>
<dbReference type="EC" id="4.3.1.17" evidence="4"/>
<keyword evidence="16" id="KW-1185">Reference proteome</keyword>
<dbReference type="GO" id="GO:0046360">
    <property type="term" value="P:2-oxobutyrate biosynthetic process"/>
    <property type="evidence" value="ECO:0007669"/>
    <property type="project" value="TreeGrafter"/>
</dbReference>
<dbReference type="SUPFAM" id="SSF53686">
    <property type="entry name" value="Tryptophan synthase beta subunit-like PLP-dependent enzymes"/>
    <property type="match status" value="1"/>
</dbReference>
<dbReference type="GO" id="GO:0009088">
    <property type="term" value="P:threonine biosynthetic process"/>
    <property type="evidence" value="ECO:0007669"/>
    <property type="project" value="UniProtKB-KW"/>
</dbReference>
<name>A0AAD9JUA4_9ANNE</name>
<evidence type="ECO:0000256" key="10">
    <source>
        <dbReference type="ARBA" id="ARBA00023239"/>
    </source>
</evidence>
<dbReference type="Proteomes" id="UP001208570">
    <property type="component" value="Unassembled WGS sequence"/>
</dbReference>
<dbReference type="InterPro" id="IPR037158">
    <property type="entry name" value="Thr_synth_N_sf"/>
</dbReference>
<dbReference type="PANTHER" id="PTHR42690">
    <property type="entry name" value="THREONINE SYNTHASE FAMILY MEMBER"/>
    <property type="match status" value="1"/>
</dbReference>
<dbReference type="CDD" id="cd01560">
    <property type="entry name" value="Thr-synth_2"/>
    <property type="match status" value="1"/>
</dbReference>
<evidence type="ECO:0000256" key="2">
    <source>
        <dbReference type="ARBA" id="ARBA00004979"/>
    </source>
</evidence>
<dbReference type="InterPro" id="IPR004450">
    <property type="entry name" value="Thr_synthase-like"/>
</dbReference>